<dbReference type="Proteomes" id="UP000217005">
    <property type="component" value="Unassembled WGS sequence"/>
</dbReference>
<feature type="domain" description="N-acetyltransferase" evidence="1">
    <location>
        <begin position="5"/>
        <end position="147"/>
    </location>
</feature>
<dbReference type="AlphaFoldDB" id="A0A261RW55"/>
<dbReference type="InterPro" id="IPR000182">
    <property type="entry name" value="GNAT_dom"/>
</dbReference>
<comment type="caution">
    <text evidence="2">The sequence shown here is derived from an EMBL/GenBank/DDBJ whole genome shotgun (WGS) entry which is preliminary data.</text>
</comment>
<dbReference type="EMBL" id="NEVL01000005">
    <property type="protein sequence ID" value="OZI29165.1"/>
    <property type="molecule type" value="Genomic_DNA"/>
</dbReference>
<evidence type="ECO:0000313" key="2">
    <source>
        <dbReference type="EMBL" id="OZI29165.1"/>
    </source>
</evidence>
<organism evidence="2 3">
    <name type="scientific">Bordetella genomosp. 1</name>
    <dbReference type="NCBI Taxonomy" id="1395607"/>
    <lineage>
        <taxon>Bacteria</taxon>
        <taxon>Pseudomonadati</taxon>
        <taxon>Pseudomonadota</taxon>
        <taxon>Betaproteobacteria</taxon>
        <taxon>Burkholderiales</taxon>
        <taxon>Alcaligenaceae</taxon>
        <taxon>Bordetella</taxon>
    </lineage>
</organism>
<dbReference type="GO" id="GO:0016747">
    <property type="term" value="F:acyltransferase activity, transferring groups other than amino-acyl groups"/>
    <property type="evidence" value="ECO:0007669"/>
    <property type="project" value="InterPro"/>
</dbReference>
<sequence length="147" mass="16417">MTADLHYPPVVIEDLPALAELRVAAMRPSLEALGRFDPERARRRLVDGFVAAHARHIAAGAERIGFYLLQPEADALHLKHLYLWPRHSGHGHGSRVIAHLQAQAAARGLPLRLNALRGSRANDFYRACGFVAEREDALDIHYVWHAP</sequence>
<dbReference type="Gene3D" id="3.40.630.30">
    <property type="match status" value="1"/>
</dbReference>
<proteinExistence type="predicted"/>
<protein>
    <submittedName>
        <fullName evidence="2">GNAT family N-acetyltransferase</fullName>
    </submittedName>
</protein>
<keyword evidence="2" id="KW-0808">Transferase</keyword>
<reference evidence="2 3" key="1">
    <citation type="submission" date="2017-05" db="EMBL/GenBank/DDBJ databases">
        <title>Complete and WGS of Bordetella genogroups.</title>
        <authorList>
            <person name="Spilker T."/>
            <person name="LiPuma J."/>
        </authorList>
    </citation>
    <scope>NUCLEOTIDE SEQUENCE [LARGE SCALE GENOMIC DNA]</scope>
    <source>
        <strain evidence="2 3">AU17610</strain>
    </source>
</reference>
<evidence type="ECO:0000259" key="1">
    <source>
        <dbReference type="PROSITE" id="PS51186"/>
    </source>
</evidence>
<name>A0A261RW55_9BORD</name>
<dbReference type="InterPro" id="IPR016181">
    <property type="entry name" value="Acyl_CoA_acyltransferase"/>
</dbReference>
<dbReference type="Pfam" id="PF13508">
    <property type="entry name" value="Acetyltransf_7"/>
    <property type="match status" value="1"/>
</dbReference>
<accession>A0A261RW55</accession>
<evidence type="ECO:0000313" key="3">
    <source>
        <dbReference type="Proteomes" id="UP000217005"/>
    </source>
</evidence>
<dbReference type="RefSeq" id="WP_094828403.1">
    <property type="nucleotide sequence ID" value="NZ_NEVL01000005.1"/>
</dbReference>
<dbReference type="SUPFAM" id="SSF55729">
    <property type="entry name" value="Acyl-CoA N-acyltransferases (Nat)"/>
    <property type="match status" value="1"/>
</dbReference>
<gene>
    <name evidence="2" type="ORF">CEG14_21285</name>
</gene>
<dbReference type="CDD" id="cd04301">
    <property type="entry name" value="NAT_SF"/>
    <property type="match status" value="1"/>
</dbReference>
<dbReference type="PROSITE" id="PS51186">
    <property type="entry name" value="GNAT"/>
    <property type="match status" value="1"/>
</dbReference>